<dbReference type="InterPro" id="IPR016155">
    <property type="entry name" value="Mopterin_synth/thiamin_S_b"/>
</dbReference>
<sequence length="78" mass="8551">VTVRCFSHVREALGKETVNLKLEDDTDTSTVENKIREMAGDNLDGITLRVAVNREYMPEPIALKNGDEVALIPPVQGG</sequence>
<organism evidence="1">
    <name type="scientific">marine metagenome</name>
    <dbReference type="NCBI Taxonomy" id="408172"/>
    <lineage>
        <taxon>unclassified sequences</taxon>
        <taxon>metagenomes</taxon>
        <taxon>ecological metagenomes</taxon>
    </lineage>
</organism>
<dbReference type="AlphaFoldDB" id="A0A381R8G9"/>
<evidence type="ECO:0000313" key="1">
    <source>
        <dbReference type="EMBL" id="SUZ87900.1"/>
    </source>
</evidence>
<dbReference type="SUPFAM" id="SSF54285">
    <property type="entry name" value="MoaD/ThiS"/>
    <property type="match status" value="1"/>
</dbReference>
<evidence type="ECO:0008006" key="2">
    <source>
        <dbReference type="Google" id="ProtNLM"/>
    </source>
</evidence>
<dbReference type="InterPro" id="IPR003749">
    <property type="entry name" value="ThiS/MoaD-like"/>
</dbReference>
<name>A0A381R8G9_9ZZZZ</name>
<dbReference type="InterPro" id="IPR012675">
    <property type="entry name" value="Beta-grasp_dom_sf"/>
</dbReference>
<accession>A0A381R8G9</accession>
<dbReference type="EMBL" id="UINC01001745">
    <property type="protein sequence ID" value="SUZ87900.1"/>
    <property type="molecule type" value="Genomic_DNA"/>
</dbReference>
<dbReference type="CDD" id="cd00754">
    <property type="entry name" value="Ubl_MoaD"/>
    <property type="match status" value="1"/>
</dbReference>
<reference evidence="1" key="1">
    <citation type="submission" date="2018-05" db="EMBL/GenBank/DDBJ databases">
        <authorList>
            <person name="Lanie J.A."/>
            <person name="Ng W.-L."/>
            <person name="Kazmierczak K.M."/>
            <person name="Andrzejewski T.M."/>
            <person name="Davidsen T.M."/>
            <person name="Wayne K.J."/>
            <person name="Tettelin H."/>
            <person name="Glass J.I."/>
            <person name="Rusch D."/>
            <person name="Podicherti R."/>
            <person name="Tsui H.-C.T."/>
            <person name="Winkler M.E."/>
        </authorList>
    </citation>
    <scope>NUCLEOTIDE SEQUENCE</scope>
</reference>
<proteinExistence type="predicted"/>
<protein>
    <recommendedName>
        <fullName evidence="2">Molybdopterin synthase sulfur carrier subunit</fullName>
    </recommendedName>
</protein>
<dbReference type="Pfam" id="PF02597">
    <property type="entry name" value="ThiS"/>
    <property type="match status" value="1"/>
</dbReference>
<feature type="non-terminal residue" evidence="1">
    <location>
        <position position="1"/>
    </location>
</feature>
<dbReference type="Gene3D" id="3.10.20.30">
    <property type="match status" value="1"/>
</dbReference>
<gene>
    <name evidence="1" type="ORF">METZ01_LOCUS40754</name>
</gene>